<feature type="domain" description="Fido" evidence="1">
    <location>
        <begin position="94"/>
        <end position="245"/>
    </location>
</feature>
<protein>
    <submittedName>
        <fullName evidence="2">Fic family protein</fullName>
    </submittedName>
</protein>
<evidence type="ECO:0000313" key="3">
    <source>
        <dbReference type="Proteomes" id="UP001449657"/>
    </source>
</evidence>
<dbReference type="Proteomes" id="UP001449657">
    <property type="component" value="Chromosome"/>
</dbReference>
<dbReference type="EMBL" id="CP150096">
    <property type="protein sequence ID" value="WZN44679.1"/>
    <property type="molecule type" value="Genomic_DNA"/>
</dbReference>
<dbReference type="InterPro" id="IPR003812">
    <property type="entry name" value="Fido"/>
</dbReference>
<accession>A0ABZ2YXE8</accession>
<evidence type="ECO:0000313" key="2">
    <source>
        <dbReference type="EMBL" id="WZN44679.1"/>
    </source>
</evidence>
<dbReference type="Pfam" id="PF02661">
    <property type="entry name" value="Fic"/>
    <property type="match status" value="1"/>
</dbReference>
<organism evidence="2 3">
    <name type="scientific">Chitinophaga caseinilytica</name>
    <dbReference type="NCBI Taxonomy" id="2267521"/>
    <lineage>
        <taxon>Bacteria</taxon>
        <taxon>Pseudomonadati</taxon>
        <taxon>Bacteroidota</taxon>
        <taxon>Chitinophagia</taxon>
        <taxon>Chitinophagales</taxon>
        <taxon>Chitinophagaceae</taxon>
        <taxon>Chitinophaga</taxon>
    </lineage>
</organism>
<evidence type="ECO:0000259" key="1">
    <source>
        <dbReference type="PROSITE" id="PS51459"/>
    </source>
</evidence>
<dbReference type="InterPro" id="IPR036597">
    <property type="entry name" value="Fido-like_dom_sf"/>
</dbReference>
<name>A0ABZ2YXE8_9BACT</name>
<proteinExistence type="predicted"/>
<dbReference type="Gene3D" id="1.10.3290.10">
    <property type="entry name" value="Fido-like domain"/>
    <property type="match status" value="1"/>
</dbReference>
<keyword evidence="3" id="KW-1185">Reference proteome</keyword>
<dbReference type="RefSeq" id="WP_341839448.1">
    <property type="nucleotide sequence ID" value="NZ_CP149792.1"/>
</dbReference>
<dbReference type="SUPFAM" id="SSF140931">
    <property type="entry name" value="Fic-like"/>
    <property type="match status" value="1"/>
</dbReference>
<dbReference type="InterPro" id="IPR040198">
    <property type="entry name" value="Fido_containing"/>
</dbReference>
<sequence length="269" mass="30790">MTTEKFEKINSLKNRIDSLNDMKEWDDSFIEMVKTDFTYNSNKLEGNALTFGQTIAALKDLVTPGSHASSDILDVINHQEILDVVFDNHRTEKISVENILQLHKVLMKYIVQWEDDGHYSPGRFKMFENATMLSGGKIYRYLPPAEVPDAMEALVTAINHQLTGVDYADINRHPLTIATRFHQQFLDIHPFSDGNGRIARIFVNLILLKTGFPPIFIKEVDRKTYLHLFELSQKDILPMQEFFADKLLESLDVKLDFVLQAIQSGETAA</sequence>
<reference evidence="2 3" key="1">
    <citation type="submission" date="2024-03" db="EMBL/GenBank/DDBJ databases">
        <title>Chitinophaga caseinilytica sp. nov., a casein hydrolysing bacterium isolated from forest soil.</title>
        <authorList>
            <person name="Lee D.S."/>
            <person name="Han D.M."/>
            <person name="Baek J.H."/>
            <person name="Choi D.G."/>
            <person name="Jeon J.H."/>
            <person name="Jeon C.O."/>
        </authorList>
    </citation>
    <scope>NUCLEOTIDE SEQUENCE [LARGE SCALE GENOMIC DNA]</scope>
    <source>
        <strain evidence="2 3">KACC 19118</strain>
    </source>
</reference>
<gene>
    <name evidence="2" type="ORF">WJU22_17425</name>
</gene>
<dbReference type="PANTHER" id="PTHR13504">
    <property type="entry name" value="FIDO DOMAIN-CONTAINING PROTEIN DDB_G0283145"/>
    <property type="match status" value="1"/>
</dbReference>
<dbReference type="PANTHER" id="PTHR13504:SF38">
    <property type="entry name" value="FIDO DOMAIN-CONTAINING PROTEIN"/>
    <property type="match status" value="1"/>
</dbReference>
<dbReference type="PROSITE" id="PS51459">
    <property type="entry name" value="FIDO"/>
    <property type="match status" value="1"/>
</dbReference>